<dbReference type="GO" id="GO:0005886">
    <property type="term" value="C:plasma membrane"/>
    <property type="evidence" value="ECO:0007669"/>
    <property type="project" value="UniProtKB-SubCell"/>
</dbReference>
<name>A0A9D0YRS4_AQUAO</name>
<evidence type="ECO:0000256" key="7">
    <source>
        <dbReference type="HAMAP-Rule" id="MF_01147"/>
    </source>
</evidence>
<feature type="transmembrane region" description="Helical" evidence="7">
    <location>
        <begin position="221"/>
        <end position="241"/>
    </location>
</feature>
<keyword evidence="5 7" id="KW-1133">Transmembrane helix</keyword>
<evidence type="ECO:0000256" key="3">
    <source>
        <dbReference type="ARBA" id="ARBA00022679"/>
    </source>
</evidence>
<comment type="catalytic activity">
    <reaction evidence="7">
        <text>L-cysteinyl-[prolipoprotein] + a 1,2-diacyl-sn-glycero-3-phospho-(1'-sn-glycerol) = an S-1,2-diacyl-sn-glyceryl-L-cysteinyl-[prolipoprotein] + sn-glycerol 1-phosphate + H(+)</text>
        <dbReference type="Rhea" id="RHEA:56712"/>
        <dbReference type="Rhea" id="RHEA-COMP:14679"/>
        <dbReference type="Rhea" id="RHEA-COMP:14680"/>
        <dbReference type="ChEBI" id="CHEBI:15378"/>
        <dbReference type="ChEBI" id="CHEBI:29950"/>
        <dbReference type="ChEBI" id="CHEBI:57685"/>
        <dbReference type="ChEBI" id="CHEBI:64716"/>
        <dbReference type="ChEBI" id="CHEBI:140658"/>
        <dbReference type="EC" id="2.5.1.145"/>
    </reaction>
</comment>
<accession>A0A9D0YRS4</accession>
<organism evidence="8 9">
    <name type="scientific">Aquifex aeolicus</name>
    <dbReference type="NCBI Taxonomy" id="63363"/>
    <lineage>
        <taxon>Bacteria</taxon>
        <taxon>Pseudomonadati</taxon>
        <taxon>Aquificota</taxon>
        <taxon>Aquificia</taxon>
        <taxon>Aquificales</taxon>
        <taxon>Aquificaceae</taxon>
        <taxon>Aquifex</taxon>
    </lineage>
</organism>
<dbReference type="EC" id="2.5.1.145" evidence="7"/>
<evidence type="ECO:0000256" key="6">
    <source>
        <dbReference type="ARBA" id="ARBA00023136"/>
    </source>
</evidence>
<proteinExistence type="inferred from homology"/>
<keyword evidence="4 7" id="KW-0812">Transmembrane</keyword>
<evidence type="ECO:0000313" key="9">
    <source>
        <dbReference type="Proteomes" id="UP000606463"/>
    </source>
</evidence>
<keyword evidence="3 7" id="KW-0808">Transferase</keyword>
<dbReference type="Proteomes" id="UP000606463">
    <property type="component" value="Unassembled WGS sequence"/>
</dbReference>
<dbReference type="HAMAP" id="MF_01147">
    <property type="entry name" value="Lgt"/>
    <property type="match status" value="1"/>
</dbReference>
<protein>
    <recommendedName>
        <fullName evidence="7">Phosphatidylglycerol--prolipoprotein diacylglyceryl transferase</fullName>
        <ecNumber evidence="7">2.5.1.145</ecNumber>
    </recommendedName>
</protein>
<dbReference type="InterPro" id="IPR001640">
    <property type="entry name" value="Lgt"/>
</dbReference>
<evidence type="ECO:0000313" key="8">
    <source>
        <dbReference type="EMBL" id="HIP98764.1"/>
    </source>
</evidence>
<dbReference type="GO" id="GO:0042158">
    <property type="term" value="P:lipoprotein biosynthetic process"/>
    <property type="evidence" value="ECO:0007669"/>
    <property type="project" value="UniProtKB-UniRule"/>
</dbReference>
<comment type="subcellular location">
    <subcellularLocation>
        <location evidence="7">Cell membrane</location>
        <topology evidence="7">Multi-pass membrane protein</topology>
    </subcellularLocation>
</comment>
<comment type="caution">
    <text evidence="8">The sequence shown here is derived from an EMBL/GenBank/DDBJ whole genome shotgun (WGS) entry which is preliminary data.</text>
</comment>
<gene>
    <name evidence="7" type="primary">lgt</name>
    <name evidence="8" type="ORF">EYH37_05340</name>
</gene>
<comment type="similarity">
    <text evidence="1 7">Belongs to the Lgt family.</text>
</comment>
<feature type="transmembrane region" description="Helical" evidence="7">
    <location>
        <begin position="190"/>
        <end position="209"/>
    </location>
</feature>
<keyword evidence="6 7" id="KW-0472">Membrane</keyword>
<evidence type="ECO:0000256" key="4">
    <source>
        <dbReference type="ARBA" id="ARBA00022692"/>
    </source>
</evidence>
<dbReference type="GO" id="GO:0008961">
    <property type="term" value="F:phosphatidylglycerol-prolipoprotein diacylglyceryl transferase activity"/>
    <property type="evidence" value="ECO:0007669"/>
    <property type="project" value="UniProtKB-UniRule"/>
</dbReference>
<dbReference type="Pfam" id="PF01790">
    <property type="entry name" value="LGT"/>
    <property type="match status" value="1"/>
</dbReference>
<keyword evidence="2 7" id="KW-1003">Cell membrane</keyword>
<reference evidence="8" key="1">
    <citation type="journal article" date="2020" name="ISME J.">
        <title>Gammaproteobacteria mediating utilization of methyl-, sulfur- and petroleum organic compounds in deep ocean hydrothermal plumes.</title>
        <authorList>
            <person name="Zhou Z."/>
            <person name="Liu Y."/>
            <person name="Pan J."/>
            <person name="Cron B.R."/>
            <person name="Toner B.M."/>
            <person name="Anantharaman K."/>
            <person name="Breier J.A."/>
            <person name="Dick G.J."/>
            <person name="Li M."/>
        </authorList>
    </citation>
    <scope>NUCLEOTIDE SEQUENCE</scope>
    <source>
        <strain evidence="8">SZUA-1501</strain>
    </source>
</reference>
<evidence type="ECO:0000256" key="1">
    <source>
        <dbReference type="ARBA" id="ARBA00007150"/>
    </source>
</evidence>
<feature type="transmembrane region" description="Helical" evidence="7">
    <location>
        <begin position="12"/>
        <end position="34"/>
    </location>
</feature>
<dbReference type="PANTHER" id="PTHR30589:SF0">
    <property type="entry name" value="PHOSPHATIDYLGLYCEROL--PROLIPOPROTEIN DIACYLGLYCERYL TRANSFERASE"/>
    <property type="match status" value="1"/>
</dbReference>
<evidence type="ECO:0000256" key="2">
    <source>
        <dbReference type="ARBA" id="ARBA00022475"/>
    </source>
</evidence>
<comment type="pathway">
    <text evidence="7">Protein modification; lipoprotein biosynthesis (diacylglyceryl transfer).</text>
</comment>
<dbReference type="AlphaFoldDB" id="A0A9D0YRS4"/>
<feature type="binding site" evidence="7">
    <location>
        <position position="125"/>
    </location>
    <ligand>
        <name>a 1,2-diacyl-sn-glycero-3-phospho-(1'-sn-glycerol)</name>
        <dbReference type="ChEBI" id="CHEBI:64716"/>
    </ligand>
</feature>
<dbReference type="EMBL" id="DQVE01000055">
    <property type="protein sequence ID" value="HIP98764.1"/>
    <property type="molecule type" value="Genomic_DNA"/>
</dbReference>
<evidence type="ECO:0000256" key="5">
    <source>
        <dbReference type="ARBA" id="ARBA00022989"/>
    </source>
</evidence>
<feature type="transmembrane region" description="Helical" evidence="7">
    <location>
        <begin position="84"/>
        <end position="102"/>
    </location>
</feature>
<dbReference type="PANTHER" id="PTHR30589">
    <property type="entry name" value="PROLIPOPROTEIN DIACYLGLYCERYL TRANSFERASE"/>
    <property type="match status" value="1"/>
</dbReference>
<sequence length="245" mass="27369">MHPFIEIFGLKIPSYGILLLLATLTGYLSVIYFSRKEGLETKKLENLFWVTFLSALLGARVFYAVEHNLSFKEFLKVWEGGLDFFGGFIFALITVVVGSLYYRLPLWKVADVAGISLLLAHSVGRLSCWLAGCCYGKPTDLPIGVVFPPQSVAPSGIPLYPTQLMEATGNFIGFLILFFLYRRGKPFDGAIFSLYLIWYGIERFLLEFVRGVTPSIPGLGLTWNQIVAGGMVLFAIILLLYRKGK</sequence>
<comment type="function">
    <text evidence="7">Catalyzes the transfer of the diacylglyceryl group from phosphatidylglycerol to the sulfhydryl group of the N-terminal cysteine of a prolipoprotein, the first step in the formation of mature lipoproteins.</text>
</comment>
<feature type="transmembrane region" description="Helical" evidence="7">
    <location>
        <begin position="46"/>
        <end position="64"/>
    </location>
</feature>